<dbReference type="PANTHER" id="PTHR30250:SF11">
    <property type="entry name" value="O-ANTIGEN TRANSPORTER-RELATED"/>
    <property type="match status" value="1"/>
</dbReference>
<feature type="transmembrane region" description="Helical" evidence="6">
    <location>
        <begin position="241"/>
        <end position="263"/>
    </location>
</feature>
<dbReference type="PANTHER" id="PTHR30250">
    <property type="entry name" value="PST FAMILY PREDICTED COLANIC ACID TRANSPORTER"/>
    <property type="match status" value="1"/>
</dbReference>
<evidence type="ECO:0000256" key="6">
    <source>
        <dbReference type="SAM" id="Phobius"/>
    </source>
</evidence>
<evidence type="ECO:0000256" key="1">
    <source>
        <dbReference type="ARBA" id="ARBA00004651"/>
    </source>
</evidence>
<proteinExistence type="predicted"/>
<evidence type="ECO:0000313" key="8">
    <source>
        <dbReference type="Proteomes" id="UP000195719"/>
    </source>
</evidence>
<keyword evidence="3 6" id="KW-0812">Transmembrane</keyword>
<feature type="transmembrane region" description="Helical" evidence="6">
    <location>
        <begin position="163"/>
        <end position="183"/>
    </location>
</feature>
<dbReference type="EMBL" id="FYAJ01000004">
    <property type="protein sequence ID" value="SMY35964.1"/>
    <property type="molecule type" value="Genomic_DNA"/>
</dbReference>
<evidence type="ECO:0000256" key="4">
    <source>
        <dbReference type="ARBA" id="ARBA00022989"/>
    </source>
</evidence>
<feature type="transmembrane region" description="Helical" evidence="6">
    <location>
        <begin position="111"/>
        <end position="132"/>
    </location>
</feature>
<feature type="transmembrane region" description="Helical" evidence="6">
    <location>
        <begin position="84"/>
        <end position="105"/>
    </location>
</feature>
<feature type="transmembrane region" description="Helical" evidence="6">
    <location>
        <begin position="212"/>
        <end position="229"/>
    </location>
</feature>
<dbReference type="AlphaFoldDB" id="A0A1Y6MHE2"/>
<keyword evidence="2" id="KW-1003">Cell membrane</keyword>
<protein>
    <recommendedName>
        <fullName evidence="9">Polysaccharide biosynthesis protein</fullName>
    </recommendedName>
</protein>
<evidence type="ECO:0000313" key="7">
    <source>
        <dbReference type="EMBL" id="SMY35964.1"/>
    </source>
</evidence>
<keyword evidence="8" id="KW-1185">Reference proteome</keyword>
<feature type="transmembrane region" description="Helical" evidence="6">
    <location>
        <begin position="7"/>
        <end position="31"/>
    </location>
</feature>
<feature type="transmembrane region" description="Helical" evidence="6">
    <location>
        <begin position="139"/>
        <end position="157"/>
    </location>
</feature>
<accession>A0A1Y6MHE2</accession>
<evidence type="ECO:0000256" key="5">
    <source>
        <dbReference type="ARBA" id="ARBA00023136"/>
    </source>
</evidence>
<evidence type="ECO:0000256" key="2">
    <source>
        <dbReference type="ARBA" id="ARBA00022475"/>
    </source>
</evidence>
<dbReference type="GO" id="GO:0005886">
    <property type="term" value="C:plasma membrane"/>
    <property type="evidence" value="ECO:0007669"/>
    <property type="project" value="UniProtKB-SubCell"/>
</dbReference>
<feature type="transmembrane region" description="Helical" evidence="6">
    <location>
        <begin position="345"/>
        <end position="362"/>
    </location>
</feature>
<keyword evidence="4 6" id="KW-1133">Transmembrane helix</keyword>
<feature type="transmembrane region" description="Helical" evidence="6">
    <location>
        <begin position="275"/>
        <end position="297"/>
    </location>
</feature>
<dbReference type="InterPro" id="IPR050833">
    <property type="entry name" value="Poly_Biosynth_Transport"/>
</dbReference>
<sequence>MKVNSMFVKIIGTFLSRGGAAFLSLISSMFIVRYLGESDAGGYFTELSFATFLSTLVSFGSNGLTLKLVSNRIGNINEIANQNLLFIIKNTVIILIILNVISFFYENNINMYFICVYGCFFSIAQSYQFMLIAKGNAGVSYFLNNWIPSLFVIYAAFFFPNYIYIYTCLGYIVSTLLLYLCLYRMKDHDRFDKEINDEFKINNRWNYLQQDILGQIYSSFVIILSSNYLSKEDISKLAIYIKLTSVCNIIISIFNMTIYHRLFQKIKVKSEYMSLYILSFLNILGVISFMLPLFYFWDYVRSYYNISIEKEYIFIVFIAYLISGFSGCSQMLLNSMGHDRVVKNISWLTFTVGIILLNYFTYTFNVLGALIALSITISLQSIMNYFYLRIYLL</sequence>
<reference evidence="8" key="1">
    <citation type="submission" date="2017-06" db="EMBL/GenBank/DDBJ databases">
        <authorList>
            <person name="Rodrigo-Torres L."/>
            <person name="Arahal R.D."/>
            <person name="Lucena T."/>
        </authorList>
    </citation>
    <scope>NUCLEOTIDE SEQUENCE [LARGE SCALE GENOMIC DNA]</scope>
    <source>
        <strain evidence="8">CECT 9192</strain>
    </source>
</reference>
<feature type="transmembrane region" description="Helical" evidence="6">
    <location>
        <begin position="368"/>
        <end position="388"/>
    </location>
</feature>
<keyword evidence="5 6" id="KW-0472">Membrane</keyword>
<gene>
    <name evidence="7" type="ORF">PAND9192_02292</name>
</gene>
<organism evidence="7 8">
    <name type="scientific">Photobacterium andalusiense</name>
    <dbReference type="NCBI Taxonomy" id="2204296"/>
    <lineage>
        <taxon>Bacteria</taxon>
        <taxon>Pseudomonadati</taxon>
        <taxon>Pseudomonadota</taxon>
        <taxon>Gammaproteobacteria</taxon>
        <taxon>Vibrionales</taxon>
        <taxon>Vibrionaceae</taxon>
        <taxon>Photobacterium</taxon>
    </lineage>
</organism>
<name>A0A1Y6MHE2_9GAMM</name>
<evidence type="ECO:0008006" key="9">
    <source>
        <dbReference type="Google" id="ProtNLM"/>
    </source>
</evidence>
<feature type="transmembrane region" description="Helical" evidence="6">
    <location>
        <begin position="312"/>
        <end position="333"/>
    </location>
</feature>
<comment type="subcellular location">
    <subcellularLocation>
        <location evidence="1">Cell membrane</location>
        <topology evidence="1">Multi-pass membrane protein</topology>
    </subcellularLocation>
</comment>
<evidence type="ECO:0000256" key="3">
    <source>
        <dbReference type="ARBA" id="ARBA00022692"/>
    </source>
</evidence>
<dbReference type="Proteomes" id="UP000195719">
    <property type="component" value="Unassembled WGS sequence"/>
</dbReference>
<feature type="transmembrane region" description="Helical" evidence="6">
    <location>
        <begin position="43"/>
        <end position="64"/>
    </location>
</feature>